<dbReference type="InterPro" id="IPR024096">
    <property type="entry name" value="NO_sig/Golgi_transp_ligand-bd"/>
</dbReference>
<evidence type="ECO:0000256" key="4">
    <source>
        <dbReference type="ARBA" id="ARBA00022824"/>
    </source>
</evidence>
<comment type="function">
    <text evidence="7">Plays a key role in the late stages of endoplasmic reticulum to Golgi traffic.</text>
</comment>
<keyword evidence="3 7" id="KW-0813">Transport</keyword>
<feature type="compositionally biased region" description="Low complexity" evidence="8">
    <location>
        <begin position="21"/>
        <end position="43"/>
    </location>
</feature>
<evidence type="ECO:0000256" key="2">
    <source>
        <dbReference type="ARBA" id="ARBA00006218"/>
    </source>
</evidence>
<dbReference type="FunFam" id="3.30.1380.20:FF:000002">
    <property type="entry name" value="Trafficking protein particle complex subunit"/>
    <property type="match status" value="1"/>
</dbReference>
<name>A0A9P0QV12_9ASCO</name>
<comment type="subcellular location">
    <subcellularLocation>
        <location evidence="1">Endoplasmic reticulum</location>
    </subcellularLocation>
    <subcellularLocation>
        <location evidence="7">Golgi apparatus</location>
        <location evidence="7">cis-Golgi network</location>
    </subcellularLocation>
</comment>
<evidence type="ECO:0000256" key="7">
    <source>
        <dbReference type="PIRNR" id="PIRNR017479"/>
    </source>
</evidence>
<comment type="caution">
    <text evidence="9">The sequence shown here is derived from an EMBL/GenBank/DDBJ whole genome shotgun (WGS) entry which is preliminary data.</text>
</comment>
<proteinExistence type="inferred from homology"/>
<dbReference type="Proteomes" id="UP000837801">
    <property type="component" value="Unassembled WGS sequence"/>
</dbReference>
<evidence type="ECO:0000256" key="6">
    <source>
        <dbReference type="ARBA" id="ARBA00023034"/>
    </source>
</evidence>
<evidence type="ECO:0000313" key="9">
    <source>
        <dbReference type="EMBL" id="CAH2355345.1"/>
    </source>
</evidence>
<dbReference type="GO" id="GO:1990072">
    <property type="term" value="C:TRAPPIII protein complex"/>
    <property type="evidence" value="ECO:0007669"/>
    <property type="project" value="TreeGrafter"/>
</dbReference>
<dbReference type="Gene3D" id="3.30.1380.20">
    <property type="entry name" value="Trafficking protein particle complex subunit 3"/>
    <property type="match status" value="1"/>
</dbReference>
<evidence type="ECO:0000256" key="1">
    <source>
        <dbReference type="ARBA" id="ARBA00004240"/>
    </source>
</evidence>
<dbReference type="AlphaFoldDB" id="A0A9P0QV12"/>
<comment type="similarity">
    <text evidence="2 7">Belongs to the TRAPP small subunits family. BET3 subfamily.</text>
</comment>
<organism evidence="9 10">
    <name type="scientific">[Candida] railenensis</name>
    <dbReference type="NCBI Taxonomy" id="45579"/>
    <lineage>
        <taxon>Eukaryota</taxon>
        <taxon>Fungi</taxon>
        <taxon>Dikarya</taxon>
        <taxon>Ascomycota</taxon>
        <taxon>Saccharomycotina</taxon>
        <taxon>Pichiomycetes</taxon>
        <taxon>Debaryomycetaceae</taxon>
        <taxon>Kurtzmaniella</taxon>
    </lineage>
</organism>
<evidence type="ECO:0000313" key="10">
    <source>
        <dbReference type="Proteomes" id="UP000837801"/>
    </source>
</evidence>
<protein>
    <recommendedName>
        <fullName evidence="7">Trafficking protein particle complex subunit</fullName>
    </recommendedName>
</protein>
<dbReference type="SUPFAM" id="SSF111126">
    <property type="entry name" value="Ligand-binding domain in the NO signalling and Golgi transport"/>
    <property type="match status" value="1"/>
</dbReference>
<dbReference type="PIRSF" id="PIRSF017479">
    <property type="entry name" value="TRAPP_I_complex_Trs31"/>
    <property type="match status" value="1"/>
</dbReference>
<sequence>MSDNIILPSLPPIGSLTISDSGNGSSTSANANTSTNVSSGSGANRNSMGFGYNPSIGPSSNLITEETVSLHLSNKKIINITPQSQNSIYDRNINKKGLEISLSALSFLFCEIISWVQGQSKGIQDLEARLNGLGYQIGQRYLELVKLREGIKYGKREIKIIEILQFIHGPFWKAIFGKVANELEKSQDAENEYMISDNVPLLSKFISVPKDYGNLNVSALIAGIIEGALDSSFFQAEVSAHSVPRDGLPLRTTFLINFDKSVLTREEMRFSR</sequence>
<gene>
    <name evidence="9" type="ORF">CLIB1423_25S00210</name>
</gene>
<evidence type="ECO:0000256" key="8">
    <source>
        <dbReference type="SAM" id="MobiDB-lite"/>
    </source>
</evidence>
<dbReference type="Pfam" id="PF04051">
    <property type="entry name" value="TRAPP"/>
    <property type="match status" value="1"/>
</dbReference>
<dbReference type="GO" id="GO:1990071">
    <property type="term" value="C:TRAPPII protein complex"/>
    <property type="evidence" value="ECO:0007669"/>
    <property type="project" value="TreeGrafter"/>
</dbReference>
<keyword evidence="5 7" id="KW-0931">ER-Golgi transport</keyword>
<feature type="region of interest" description="Disordered" evidence="8">
    <location>
        <begin position="18"/>
        <end position="43"/>
    </location>
</feature>
<comment type="subunit">
    <text evidence="7">Part of the multisubunit TRAPP (transport protein particle) complex.</text>
</comment>
<keyword evidence="10" id="KW-1185">Reference proteome</keyword>
<dbReference type="PANTHER" id="PTHR20902:SF0">
    <property type="entry name" value="TRAFFICKING PROTEIN PARTICLE COMPLEX SUBUNIT 5"/>
    <property type="match status" value="1"/>
</dbReference>
<dbReference type="PANTHER" id="PTHR20902">
    <property type="entry name" value="41-2 PROTEIN ANTIGEN-RELATED"/>
    <property type="match status" value="1"/>
</dbReference>
<dbReference type="GO" id="GO:0006888">
    <property type="term" value="P:endoplasmic reticulum to Golgi vesicle-mediated transport"/>
    <property type="evidence" value="ECO:0007669"/>
    <property type="project" value="TreeGrafter"/>
</dbReference>
<keyword evidence="4 7" id="KW-0256">Endoplasmic reticulum</keyword>
<dbReference type="EMBL" id="CAKXYY010000025">
    <property type="protein sequence ID" value="CAH2355345.1"/>
    <property type="molecule type" value="Genomic_DNA"/>
</dbReference>
<evidence type="ECO:0000256" key="3">
    <source>
        <dbReference type="ARBA" id="ARBA00022448"/>
    </source>
</evidence>
<dbReference type="InterPro" id="IPR007194">
    <property type="entry name" value="TRAPP_component"/>
</dbReference>
<evidence type="ECO:0000256" key="5">
    <source>
        <dbReference type="ARBA" id="ARBA00022892"/>
    </source>
</evidence>
<dbReference type="GO" id="GO:0005783">
    <property type="term" value="C:endoplasmic reticulum"/>
    <property type="evidence" value="ECO:0007669"/>
    <property type="project" value="UniProtKB-SubCell"/>
</dbReference>
<dbReference type="GO" id="GO:1990070">
    <property type="term" value="C:TRAPPI protein complex"/>
    <property type="evidence" value="ECO:0007669"/>
    <property type="project" value="TreeGrafter"/>
</dbReference>
<dbReference type="InterPro" id="IPR016696">
    <property type="entry name" value="TRAPP-I_su5"/>
</dbReference>
<dbReference type="OrthoDB" id="10254842at2759"/>
<dbReference type="CDD" id="cd14943">
    <property type="entry name" value="TRAPPC5_Trs31"/>
    <property type="match status" value="1"/>
</dbReference>
<reference evidence="9" key="1">
    <citation type="submission" date="2022-03" db="EMBL/GenBank/DDBJ databases">
        <authorList>
            <person name="Legras J.-L."/>
            <person name="Devillers H."/>
            <person name="Grondin C."/>
        </authorList>
    </citation>
    <scope>NUCLEOTIDE SEQUENCE</scope>
    <source>
        <strain evidence="9">CLIB 1423</strain>
    </source>
</reference>
<accession>A0A9P0QV12</accession>
<keyword evidence="6 7" id="KW-0333">Golgi apparatus</keyword>